<evidence type="ECO:0000256" key="2">
    <source>
        <dbReference type="PROSITE-ProRule" id="PRU00497"/>
    </source>
</evidence>
<dbReference type="PANTHER" id="PTHR10380">
    <property type="entry name" value="CUTICLE PROTEIN"/>
    <property type="match status" value="1"/>
</dbReference>
<keyword evidence="4" id="KW-1185">Reference proteome</keyword>
<evidence type="ECO:0000313" key="4">
    <source>
        <dbReference type="Proteomes" id="UP000192223"/>
    </source>
</evidence>
<dbReference type="Proteomes" id="UP000192223">
    <property type="component" value="Unplaced"/>
</dbReference>
<accession>A0A1W4WKB3</accession>
<feature type="chain" id="PRO_5010724539" evidence="3">
    <location>
        <begin position="17"/>
        <end position="115"/>
    </location>
</feature>
<gene>
    <name evidence="5" type="primary">LOC108733697</name>
</gene>
<dbReference type="AlphaFoldDB" id="A0A1W4WKB3"/>
<dbReference type="InParanoid" id="A0A1W4WKB3"/>
<dbReference type="PRINTS" id="PR00947">
    <property type="entry name" value="CUTICLE"/>
</dbReference>
<dbReference type="STRING" id="224129.A0A1W4WKB3"/>
<evidence type="ECO:0000256" key="1">
    <source>
        <dbReference type="ARBA" id="ARBA00022460"/>
    </source>
</evidence>
<evidence type="ECO:0000313" key="5">
    <source>
        <dbReference type="RefSeq" id="XP_018320475.1"/>
    </source>
</evidence>
<organism evidence="4 5">
    <name type="scientific">Agrilus planipennis</name>
    <name type="common">Emerald ash borer</name>
    <name type="synonym">Agrilus marcopoli</name>
    <dbReference type="NCBI Taxonomy" id="224129"/>
    <lineage>
        <taxon>Eukaryota</taxon>
        <taxon>Metazoa</taxon>
        <taxon>Ecdysozoa</taxon>
        <taxon>Arthropoda</taxon>
        <taxon>Hexapoda</taxon>
        <taxon>Insecta</taxon>
        <taxon>Pterygota</taxon>
        <taxon>Neoptera</taxon>
        <taxon>Endopterygota</taxon>
        <taxon>Coleoptera</taxon>
        <taxon>Polyphaga</taxon>
        <taxon>Elateriformia</taxon>
        <taxon>Buprestoidea</taxon>
        <taxon>Buprestidae</taxon>
        <taxon>Agrilinae</taxon>
        <taxon>Agrilus</taxon>
    </lineage>
</organism>
<protein>
    <submittedName>
        <fullName evidence="5">Flexible cuticle protein 12-like</fullName>
    </submittedName>
</protein>
<dbReference type="InterPro" id="IPR000618">
    <property type="entry name" value="Insect_cuticle"/>
</dbReference>
<keyword evidence="3" id="KW-0732">Signal</keyword>
<dbReference type="PROSITE" id="PS51155">
    <property type="entry name" value="CHIT_BIND_RR_2"/>
    <property type="match status" value="1"/>
</dbReference>
<dbReference type="PROSITE" id="PS00233">
    <property type="entry name" value="CHIT_BIND_RR_1"/>
    <property type="match status" value="1"/>
</dbReference>
<dbReference type="InterPro" id="IPR031311">
    <property type="entry name" value="CHIT_BIND_RR_consensus"/>
</dbReference>
<dbReference type="InterPro" id="IPR050468">
    <property type="entry name" value="Cuticle_Struct_Prot"/>
</dbReference>
<dbReference type="OrthoDB" id="7255276at2759"/>
<sequence length="115" mass="12417">MKVIIALAALVAVATAAPQAYPYQQNLDTDKDAVVLKYDSENLGIDHYNYAYEISNGISSQENGEVVNTGAENQSIVVRGQYSFVAPDGNTYTVSYVADDNGFQPQGAHIPQNTK</sequence>
<reference evidence="5" key="1">
    <citation type="submission" date="2025-08" db="UniProtKB">
        <authorList>
            <consortium name="RefSeq"/>
        </authorList>
    </citation>
    <scope>IDENTIFICATION</scope>
    <source>
        <tissue evidence="5">Entire body</tissue>
    </source>
</reference>
<dbReference type="PANTHER" id="PTHR10380:SF218">
    <property type="entry name" value="ADULT CUTICLE PROTEIN 65AA-RELATED"/>
    <property type="match status" value="1"/>
</dbReference>
<proteinExistence type="predicted"/>
<dbReference type="GO" id="GO:0008010">
    <property type="term" value="F:structural constituent of chitin-based larval cuticle"/>
    <property type="evidence" value="ECO:0007669"/>
    <property type="project" value="TreeGrafter"/>
</dbReference>
<dbReference type="RefSeq" id="XP_018320475.1">
    <property type="nucleotide sequence ID" value="XM_018464973.1"/>
</dbReference>
<feature type="signal peptide" evidence="3">
    <location>
        <begin position="1"/>
        <end position="16"/>
    </location>
</feature>
<keyword evidence="1 2" id="KW-0193">Cuticle</keyword>
<dbReference type="GeneID" id="108733697"/>
<name>A0A1W4WKB3_AGRPL</name>
<dbReference type="KEGG" id="apln:108733697"/>
<dbReference type="Pfam" id="PF00379">
    <property type="entry name" value="Chitin_bind_4"/>
    <property type="match status" value="1"/>
</dbReference>
<evidence type="ECO:0000256" key="3">
    <source>
        <dbReference type="SAM" id="SignalP"/>
    </source>
</evidence>
<dbReference type="FunCoup" id="A0A1W4WKB3">
    <property type="interactions" value="32"/>
</dbReference>
<dbReference type="GO" id="GO:0062129">
    <property type="term" value="C:chitin-based extracellular matrix"/>
    <property type="evidence" value="ECO:0007669"/>
    <property type="project" value="TreeGrafter"/>
</dbReference>